<evidence type="ECO:0000313" key="3">
    <source>
        <dbReference type="Proteomes" id="UP000041254"/>
    </source>
</evidence>
<gene>
    <name evidence="2" type="ORF">Vbra_13749</name>
</gene>
<accession>A0A0G4EVN9</accession>
<dbReference type="OrthoDB" id="391988at2759"/>
<dbReference type="InParanoid" id="A0A0G4EVN9"/>
<evidence type="ECO:0000313" key="2">
    <source>
        <dbReference type="EMBL" id="CEM02712.1"/>
    </source>
</evidence>
<proteinExistence type="predicted"/>
<keyword evidence="3" id="KW-1185">Reference proteome</keyword>
<dbReference type="Proteomes" id="UP000041254">
    <property type="component" value="Unassembled WGS sequence"/>
</dbReference>
<feature type="region of interest" description="Disordered" evidence="1">
    <location>
        <begin position="46"/>
        <end position="65"/>
    </location>
</feature>
<sequence>MQMSLRHFLDVMVLAANVKYKAPSKPPAALADLLFVRHTKAATTLPKTGLSAVPSQGDKGEDERRAGVGAGMVRSTTHHMELHQWLKALKELSREVHAAIESENPSPMDLLTTHSLKPLYDATVAKDTPQRQRSAVSAANEEDRKIEANEMSFTAFQLAVVTLASKAPVPEFTDSEKSQCVSAAHEHFKIAPHLTPAAYASETCISLLFFLSRLNASSAAARFLPPPLPTAPSETTWTLVLTKVDLLKPMDLHSLMMRVVVALQQLPLELVWPFVHAVSAREHLGVAELRCSLSAIASDHRRAAGRQLVKKGETPARTHR</sequence>
<dbReference type="EMBL" id="CDMY01000333">
    <property type="protein sequence ID" value="CEM02712.1"/>
    <property type="molecule type" value="Genomic_DNA"/>
</dbReference>
<protein>
    <submittedName>
        <fullName evidence="2">Uncharacterized protein</fullName>
    </submittedName>
</protein>
<organism evidence="2 3">
    <name type="scientific">Vitrella brassicaformis (strain CCMP3155)</name>
    <dbReference type="NCBI Taxonomy" id="1169540"/>
    <lineage>
        <taxon>Eukaryota</taxon>
        <taxon>Sar</taxon>
        <taxon>Alveolata</taxon>
        <taxon>Colpodellida</taxon>
        <taxon>Vitrellaceae</taxon>
        <taxon>Vitrella</taxon>
    </lineage>
</organism>
<dbReference type="VEuPathDB" id="CryptoDB:Vbra_13749"/>
<dbReference type="AlphaFoldDB" id="A0A0G4EVN9"/>
<dbReference type="PhylomeDB" id="A0A0G4EVN9"/>
<evidence type="ECO:0000256" key="1">
    <source>
        <dbReference type="SAM" id="MobiDB-lite"/>
    </source>
</evidence>
<reference evidence="2 3" key="1">
    <citation type="submission" date="2014-11" db="EMBL/GenBank/DDBJ databases">
        <authorList>
            <person name="Zhu J."/>
            <person name="Qi W."/>
            <person name="Song R."/>
        </authorList>
    </citation>
    <scope>NUCLEOTIDE SEQUENCE [LARGE SCALE GENOMIC DNA]</scope>
</reference>
<name>A0A0G4EVN9_VITBC</name>